<dbReference type="InterPro" id="IPR012902">
    <property type="entry name" value="N_methyl_site"/>
</dbReference>
<gene>
    <name evidence="2" type="ORF">NP603_02650</name>
</gene>
<name>A0ABT1UCQ6_9GAMM</name>
<feature type="transmembrane region" description="Helical" evidence="1">
    <location>
        <begin position="12"/>
        <end position="36"/>
    </location>
</feature>
<keyword evidence="3" id="KW-1185">Reference proteome</keyword>
<accession>A0ABT1UCQ6</accession>
<dbReference type="EMBL" id="JANIBM010000002">
    <property type="protein sequence ID" value="MCQ8179999.1"/>
    <property type="molecule type" value="Genomic_DNA"/>
</dbReference>
<dbReference type="Proteomes" id="UP001524569">
    <property type="component" value="Unassembled WGS sequence"/>
</dbReference>
<organism evidence="2 3">
    <name type="scientific">Methylomonas aurea</name>
    <dbReference type="NCBI Taxonomy" id="2952224"/>
    <lineage>
        <taxon>Bacteria</taxon>
        <taxon>Pseudomonadati</taxon>
        <taxon>Pseudomonadota</taxon>
        <taxon>Gammaproteobacteria</taxon>
        <taxon>Methylococcales</taxon>
        <taxon>Methylococcaceae</taxon>
        <taxon>Methylomonas</taxon>
    </lineage>
</organism>
<protein>
    <submittedName>
        <fullName evidence="2">Prepilin-type N-terminal cleavage/methylation domain-containing protein</fullName>
    </submittedName>
</protein>
<dbReference type="InterPro" id="IPR045584">
    <property type="entry name" value="Pilin-like"/>
</dbReference>
<evidence type="ECO:0000313" key="3">
    <source>
        <dbReference type="Proteomes" id="UP001524569"/>
    </source>
</evidence>
<proteinExistence type="predicted"/>
<dbReference type="NCBIfam" id="TIGR02532">
    <property type="entry name" value="IV_pilin_GFxxxE"/>
    <property type="match status" value="1"/>
</dbReference>
<evidence type="ECO:0000313" key="2">
    <source>
        <dbReference type="EMBL" id="MCQ8179999.1"/>
    </source>
</evidence>
<comment type="caution">
    <text evidence="2">The sequence shown here is derived from an EMBL/GenBank/DDBJ whole genome shotgun (WGS) entry which is preliminary data.</text>
</comment>
<keyword evidence="1" id="KW-0812">Transmembrane</keyword>
<dbReference type="Pfam" id="PF07963">
    <property type="entry name" value="N_methyl"/>
    <property type="match status" value="1"/>
</dbReference>
<evidence type="ECO:0000256" key="1">
    <source>
        <dbReference type="SAM" id="Phobius"/>
    </source>
</evidence>
<reference evidence="2 3" key="1">
    <citation type="submission" date="2022-07" db="EMBL/GenBank/DDBJ databases">
        <title>Methylomonas rivi sp. nov., Methylomonas rosea sp. nov., Methylomonas aureus sp. nov. and Methylomonas subterranea sp. nov., four novel methanotrophs isolated from a freshwater creek and the deep terrestrial subsurface.</title>
        <authorList>
            <person name="Abin C."/>
            <person name="Sankaranarayanan K."/>
            <person name="Garner C."/>
            <person name="Sindelar R."/>
            <person name="Kotary K."/>
            <person name="Garner R."/>
            <person name="Barclay S."/>
            <person name="Lawson P."/>
            <person name="Krumholz L."/>
        </authorList>
    </citation>
    <scope>NUCLEOTIDE SEQUENCE [LARGE SCALE GENOMIC DNA]</scope>
    <source>
        <strain evidence="2 3">SURF-1</strain>
    </source>
</reference>
<dbReference type="SUPFAM" id="SSF54523">
    <property type="entry name" value="Pili subunits"/>
    <property type="match status" value="1"/>
</dbReference>
<keyword evidence="1" id="KW-1133">Transmembrane helix</keyword>
<sequence>MLPRQPNGFTLIEMLIAITLLGVMVTLLFGSLRIAAQSWHSGETKIDQVNRKAVVYQFFKHHLSAARPLPEFAATDHDALQTNTEQEPLKLSFQGLPQSLRFVAALPAASTRKGLQVFAIEPARDRPSTLTVTLTPYRQQVDAEPEPVVLLDEVRSFRISYFGAKNPNAGDPAGWQDDWLDAERLPNLVKIHIALNDGSFWPDMIFPLRIDSTPLIGDIVGQQIPPNEDAN</sequence>
<keyword evidence="1" id="KW-0472">Membrane</keyword>
<dbReference type="RefSeq" id="WP_256609378.1">
    <property type="nucleotide sequence ID" value="NZ_JANIBM010000002.1"/>
</dbReference>